<dbReference type="PANTHER" id="PTHR21666:SF270">
    <property type="entry name" value="MUREIN HYDROLASE ACTIVATOR ENVC"/>
    <property type="match status" value="1"/>
</dbReference>
<dbReference type="CDD" id="cd12797">
    <property type="entry name" value="M23_peptidase"/>
    <property type="match status" value="1"/>
</dbReference>
<dbReference type="Proteomes" id="UP000614272">
    <property type="component" value="Unassembled WGS sequence"/>
</dbReference>
<dbReference type="InterPro" id="IPR050570">
    <property type="entry name" value="Cell_wall_metabolism_enzyme"/>
</dbReference>
<dbReference type="Gene3D" id="6.10.250.3150">
    <property type="match status" value="1"/>
</dbReference>
<dbReference type="SUPFAM" id="SSF51261">
    <property type="entry name" value="Duplicated hybrid motif"/>
    <property type="match status" value="1"/>
</dbReference>
<feature type="coiled-coil region" evidence="1">
    <location>
        <begin position="145"/>
        <end position="225"/>
    </location>
</feature>
<comment type="caution">
    <text evidence="3">The sequence shown here is derived from an EMBL/GenBank/DDBJ whole genome shotgun (WGS) entry which is preliminary data.</text>
</comment>
<organism evidence="3 4">
    <name type="scientific">Lacimicrobium alkaliphilum</name>
    <dbReference type="NCBI Taxonomy" id="1526571"/>
    <lineage>
        <taxon>Bacteria</taxon>
        <taxon>Pseudomonadati</taxon>
        <taxon>Pseudomonadota</taxon>
        <taxon>Gammaproteobacteria</taxon>
        <taxon>Alteromonadales</taxon>
        <taxon>Alteromonadaceae</taxon>
        <taxon>Lacimicrobium</taxon>
    </lineage>
</organism>
<protein>
    <submittedName>
        <fullName evidence="3">Non-catalytic member of peptidase subfamily M23B</fullName>
    </submittedName>
</protein>
<keyword evidence="1" id="KW-0175">Coiled coil</keyword>
<proteinExistence type="predicted"/>
<sequence length="364" mass="41124">MLMLASVFPLQADDTSEQLEALRSQIEERQQQLDYSIATAKELEKALQQAEQKLSDLFRGLKQTRNQLADNRQQQAQLEQQQKQLISQIEQQKAALSSQLRSAYMTGQHDFTKMLLNQENAAKLERMLSYYSYLNQARVEQIETFTKLARDLQKVERELQIKADELAELVAVQEAQRKLLAREQENREQTLTALEKRITSEAEQIEQLQINEQNLIQAISRAEARATASDQILAGLEGLKGQLLKPTSGNMRNLFSRRRQGQIRWKGAMFDGPAGDSVRAVHHGRILYADWLRGFGLVMVVDHGKGYMSLYGYNQALLKDVGDAVQAGEEIALVGQSGGQSSAGLYFELRYKGKAVNPAGWIQP</sequence>
<evidence type="ECO:0000313" key="3">
    <source>
        <dbReference type="EMBL" id="GGD73820.1"/>
    </source>
</evidence>
<keyword evidence="4" id="KW-1185">Reference proteome</keyword>
<evidence type="ECO:0000256" key="1">
    <source>
        <dbReference type="SAM" id="Coils"/>
    </source>
</evidence>
<feature type="coiled-coil region" evidence="1">
    <location>
        <begin position="12"/>
        <end position="99"/>
    </location>
</feature>
<dbReference type="InterPro" id="IPR016047">
    <property type="entry name" value="M23ase_b-sheet_dom"/>
</dbReference>
<evidence type="ECO:0000259" key="2">
    <source>
        <dbReference type="Pfam" id="PF01551"/>
    </source>
</evidence>
<dbReference type="InterPro" id="IPR011055">
    <property type="entry name" value="Dup_hybrid_motif"/>
</dbReference>
<reference evidence="4" key="1">
    <citation type="journal article" date="2019" name="Int. J. Syst. Evol. Microbiol.">
        <title>The Global Catalogue of Microorganisms (GCM) 10K type strain sequencing project: providing services to taxonomists for standard genome sequencing and annotation.</title>
        <authorList>
            <consortium name="The Broad Institute Genomics Platform"/>
            <consortium name="The Broad Institute Genome Sequencing Center for Infectious Disease"/>
            <person name="Wu L."/>
            <person name="Ma J."/>
        </authorList>
    </citation>
    <scope>NUCLEOTIDE SEQUENCE [LARGE SCALE GENOMIC DNA]</scope>
    <source>
        <strain evidence="4">CGMCC 1.12923</strain>
    </source>
</reference>
<dbReference type="EMBL" id="BMGJ01000014">
    <property type="protein sequence ID" value="GGD73820.1"/>
    <property type="molecule type" value="Genomic_DNA"/>
</dbReference>
<evidence type="ECO:0000313" key="4">
    <source>
        <dbReference type="Proteomes" id="UP000614272"/>
    </source>
</evidence>
<dbReference type="Pfam" id="PF01551">
    <property type="entry name" value="Peptidase_M23"/>
    <property type="match status" value="1"/>
</dbReference>
<accession>A0ABQ1RPT1</accession>
<name>A0ABQ1RPT1_9ALTE</name>
<dbReference type="PANTHER" id="PTHR21666">
    <property type="entry name" value="PEPTIDASE-RELATED"/>
    <property type="match status" value="1"/>
</dbReference>
<dbReference type="Gene3D" id="2.70.70.10">
    <property type="entry name" value="Glucose Permease (Domain IIA)"/>
    <property type="match status" value="1"/>
</dbReference>
<feature type="domain" description="M23ase beta-sheet core" evidence="2">
    <location>
        <begin position="265"/>
        <end position="358"/>
    </location>
</feature>
<gene>
    <name evidence="3" type="ORF">GCM10011357_31080</name>
</gene>